<proteinExistence type="predicted"/>
<keyword evidence="3" id="KW-1185">Reference proteome</keyword>
<evidence type="ECO:0000313" key="2">
    <source>
        <dbReference type="EMBL" id="WNY22815.1"/>
    </source>
</evidence>
<reference evidence="2 3" key="1">
    <citation type="submission" date="2023-07" db="EMBL/GenBank/DDBJ databases">
        <title>Closed genoem sequence of Methanomicrococcus sp. Hf6.</title>
        <authorList>
            <person name="Poehlein A."/>
            <person name="Protasov E."/>
            <person name="Platt K."/>
            <person name="Reeh H."/>
            <person name="Daniel R."/>
            <person name="Brune A."/>
        </authorList>
    </citation>
    <scope>NUCLEOTIDE SEQUENCE [LARGE SCALE GENOMIC DNA]</scope>
    <source>
        <strain evidence="2 3">Hf6</strain>
    </source>
</reference>
<dbReference type="EMBL" id="CP131059">
    <property type="protein sequence ID" value="WNY22815.1"/>
    <property type="molecule type" value="Genomic_DNA"/>
</dbReference>
<gene>
    <name evidence="2" type="ORF">MmiHf6_01000</name>
</gene>
<dbReference type="AlphaFoldDB" id="A0AA96V014"/>
<sequence>MGFVCAAGQVYTVAAAARASCTKSLKNNQKGGGISKKMKSENALKIDRNKNKRTEKRKNYSAFLM</sequence>
<dbReference type="Proteomes" id="UP001302978">
    <property type="component" value="Chromosome"/>
</dbReference>
<feature type="region of interest" description="Disordered" evidence="1">
    <location>
        <begin position="26"/>
        <end position="65"/>
    </location>
</feature>
<organism evidence="2 3">
    <name type="scientific">Methanimicrococcus hongohii</name>
    <dbReference type="NCBI Taxonomy" id="3028295"/>
    <lineage>
        <taxon>Archaea</taxon>
        <taxon>Methanobacteriati</taxon>
        <taxon>Methanobacteriota</taxon>
        <taxon>Stenosarchaea group</taxon>
        <taxon>Methanomicrobia</taxon>
        <taxon>Methanosarcinales</taxon>
        <taxon>Methanosarcinaceae</taxon>
        <taxon>Methanimicrococcus</taxon>
    </lineage>
</organism>
<evidence type="ECO:0000313" key="3">
    <source>
        <dbReference type="Proteomes" id="UP001302978"/>
    </source>
</evidence>
<dbReference type="KEGG" id="mehf:MmiHf6_01000"/>
<accession>A0AA96V014</accession>
<feature type="compositionally biased region" description="Basic and acidic residues" evidence="1">
    <location>
        <begin position="38"/>
        <end position="49"/>
    </location>
</feature>
<name>A0AA96V014_9EURY</name>
<evidence type="ECO:0000256" key="1">
    <source>
        <dbReference type="SAM" id="MobiDB-lite"/>
    </source>
</evidence>
<protein>
    <submittedName>
        <fullName evidence="2">Uncharacterized protein</fullName>
    </submittedName>
</protein>